<dbReference type="InterPro" id="IPR011250">
    <property type="entry name" value="OMP/PagP_B-barrel"/>
</dbReference>
<evidence type="ECO:0000313" key="2">
    <source>
        <dbReference type="Proteomes" id="UP001185092"/>
    </source>
</evidence>
<proteinExistence type="predicted"/>
<sequence length="295" mass="33140">MDLNISKILSGLLVIINIVLSQNALGQKTTDIDKGYRFELNADYSFNDTKYSENMYTDSKTNYALGGLTYYFGKVDISKGPLALATFLDRSSAAHFSYGLGEYSDRNKHDLNVLNFAGNYVHKSSGWFANAYYSRTKVDANPENNISNTYAVTVGKYFAEYSTLSLGYVKNDSDYLGSNTYSLSNFHVQELKNGSFIDAGISLSYIDYDDLKNAFRLNLETTYYFTKSLGVGVVGEFTTGKDVTGFRYGLNAEWFVIDNLSINAVYNRMNTNSKNEMMLPDFDNNIVSAGLKFRF</sequence>
<dbReference type="RefSeq" id="WP_309942911.1">
    <property type="nucleotide sequence ID" value="NZ_AP025307.1"/>
</dbReference>
<dbReference type="EMBL" id="JAVDQD010000012">
    <property type="protein sequence ID" value="MDR6241804.1"/>
    <property type="molecule type" value="Genomic_DNA"/>
</dbReference>
<reference evidence="1" key="1">
    <citation type="submission" date="2023-07" db="EMBL/GenBank/DDBJ databases">
        <title>Genomic Encyclopedia of Type Strains, Phase IV (KMG-IV): sequencing the most valuable type-strain genomes for metagenomic binning, comparative biology and taxonomic classification.</title>
        <authorList>
            <person name="Goeker M."/>
        </authorList>
    </citation>
    <scope>NUCLEOTIDE SEQUENCE</scope>
    <source>
        <strain evidence="1">DSM 26174</strain>
    </source>
</reference>
<evidence type="ECO:0000313" key="1">
    <source>
        <dbReference type="EMBL" id="MDR6241804.1"/>
    </source>
</evidence>
<dbReference type="SUPFAM" id="SSF56925">
    <property type="entry name" value="OMPA-like"/>
    <property type="match status" value="1"/>
</dbReference>
<gene>
    <name evidence="1" type="ORF">HNQ88_004891</name>
</gene>
<keyword evidence="2" id="KW-1185">Reference proteome</keyword>
<comment type="caution">
    <text evidence="1">The sequence shown here is derived from an EMBL/GenBank/DDBJ whole genome shotgun (WGS) entry which is preliminary data.</text>
</comment>
<accession>A0AAE3XU90</accession>
<dbReference type="AlphaFoldDB" id="A0AAE3XU90"/>
<evidence type="ECO:0008006" key="3">
    <source>
        <dbReference type="Google" id="ProtNLM"/>
    </source>
</evidence>
<name>A0AAE3XU90_9BACT</name>
<protein>
    <recommendedName>
        <fullName evidence="3">Porin</fullName>
    </recommendedName>
</protein>
<organism evidence="1 2">
    <name type="scientific">Aureibacter tunicatorum</name>
    <dbReference type="NCBI Taxonomy" id="866807"/>
    <lineage>
        <taxon>Bacteria</taxon>
        <taxon>Pseudomonadati</taxon>
        <taxon>Bacteroidota</taxon>
        <taxon>Cytophagia</taxon>
        <taxon>Cytophagales</taxon>
        <taxon>Persicobacteraceae</taxon>
        <taxon>Aureibacter</taxon>
    </lineage>
</organism>
<dbReference type="Proteomes" id="UP001185092">
    <property type="component" value="Unassembled WGS sequence"/>
</dbReference>